<evidence type="ECO:0000259" key="4">
    <source>
        <dbReference type="PROSITE" id="PS51077"/>
    </source>
</evidence>
<dbReference type="Pfam" id="PF09339">
    <property type="entry name" value="HTH_IclR"/>
    <property type="match status" value="1"/>
</dbReference>
<dbReference type="PROSITE" id="PS51078">
    <property type="entry name" value="ICLR_ED"/>
    <property type="match status" value="1"/>
</dbReference>
<dbReference type="InterPro" id="IPR005471">
    <property type="entry name" value="Tscrpt_reg_IclR_N"/>
</dbReference>
<organism evidence="6 7">
    <name type="scientific">Halostagnicola kamekurae</name>
    <dbReference type="NCBI Taxonomy" id="619731"/>
    <lineage>
        <taxon>Archaea</taxon>
        <taxon>Methanobacteriati</taxon>
        <taxon>Methanobacteriota</taxon>
        <taxon>Stenosarchaea group</taxon>
        <taxon>Halobacteria</taxon>
        <taxon>Halobacteriales</taxon>
        <taxon>Natrialbaceae</taxon>
        <taxon>Halostagnicola</taxon>
    </lineage>
</organism>
<proteinExistence type="predicted"/>
<dbReference type="InterPro" id="IPR050707">
    <property type="entry name" value="HTH_MetabolicPath_Reg"/>
</dbReference>
<dbReference type="GO" id="GO:0003700">
    <property type="term" value="F:DNA-binding transcription factor activity"/>
    <property type="evidence" value="ECO:0007669"/>
    <property type="project" value="TreeGrafter"/>
</dbReference>
<dbReference type="EMBL" id="FOZS01000004">
    <property type="protein sequence ID" value="SFS96351.1"/>
    <property type="molecule type" value="Genomic_DNA"/>
</dbReference>
<accession>A0A1I6U4M8</accession>
<dbReference type="SUPFAM" id="SSF55781">
    <property type="entry name" value="GAF domain-like"/>
    <property type="match status" value="1"/>
</dbReference>
<dbReference type="PANTHER" id="PTHR30136:SF35">
    <property type="entry name" value="HTH-TYPE TRANSCRIPTIONAL REGULATOR RV1719"/>
    <property type="match status" value="1"/>
</dbReference>
<dbReference type="InterPro" id="IPR014757">
    <property type="entry name" value="Tscrpt_reg_IclR_C"/>
</dbReference>
<dbReference type="PANTHER" id="PTHR30136">
    <property type="entry name" value="HELIX-TURN-HELIX TRANSCRIPTIONAL REGULATOR, ICLR FAMILY"/>
    <property type="match status" value="1"/>
</dbReference>
<dbReference type="InterPro" id="IPR036388">
    <property type="entry name" value="WH-like_DNA-bd_sf"/>
</dbReference>
<evidence type="ECO:0000313" key="6">
    <source>
        <dbReference type="EMBL" id="SFS96351.1"/>
    </source>
</evidence>
<name>A0A1I6U4M8_9EURY</name>
<dbReference type="Gene3D" id="3.30.450.40">
    <property type="match status" value="1"/>
</dbReference>
<feature type="domain" description="HTH iclR-type" evidence="4">
    <location>
        <begin position="8"/>
        <end position="67"/>
    </location>
</feature>
<gene>
    <name evidence="6" type="ORF">SAMN04488556_3545</name>
</gene>
<keyword evidence="1" id="KW-0805">Transcription regulation</keyword>
<dbReference type="RefSeq" id="WP_092906549.1">
    <property type="nucleotide sequence ID" value="NZ_FOZS01000004.1"/>
</dbReference>
<feature type="domain" description="IclR-ED" evidence="5">
    <location>
        <begin position="68"/>
        <end position="251"/>
    </location>
</feature>
<dbReference type="PROSITE" id="PS51077">
    <property type="entry name" value="HTH_ICLR"/>
    <property type="match status" value="1"/>
</dbReference>
<dbReference type="OrthoDB" id="14763at2157"/>
<dbReference type="InterPro" id="IPR029016">
    <property type="entry name" value="GAF-like_dom_sf"/>
</dbReference>
<protein>
    <submittedName>
        <fullName evidence="6">DNA-binding transcriptional regulator, IclR family</fullName>
    </submittedName>
</protein>
<dbReference type="Gene3D" id="1.10.10.10">
    <property type="entry name" value="Winged helix-like DNA-binding domain superfamily/Winged helix DNA-binding domain"/>
    <property type="match status" value="1"/>
</dbReference>
<evidence type="ECO:0000256" key="2">
    <source>
        <dbReference type="ARBA" id="ARBA00023125"/>
    </source>
</evidence>
<dbReference type="InterPro" id="IPR011991">
    <property type="entry name" value="ArsR-like_HTH"/>
</dbReference>
<keyword evidence="2 6" id="KW-0238">DNA-binding</keyword>
<dbReference type="GO" id="GO:0003677">
    <property type="term" value="F:DNA binding"/>
    <property type="evidence" value="ECO:0007669"/>
    <property type="project" value="UniProtKB-KW"/>
</dbReference>
<keyword evidence="3" id="KW-0804">Transcription</keyword>
<evidence type="ECO:0000256" key="1">
    <source>
        <dbReference type="ARBA" id="ARBA00023015"/>
    </source>
</evidence>
<dbReference type="CDD" id="cd00090">
    <property type="entry name" value="HTH_ARSR"/>
    <property type="match status" value="1"/>
</dbReference>
<dbReference type="InterPro" id="IPR036390">
    <property type="entry name" value="WH_DNA-bd_sf"/>
</dbReference>
<dbReference type="SMART" id="SM00346">
    <property type="entry name" value="HTH_ICLR"/>
    <property type="match status" value="1"/>
</dbReference>
<dbReference type="AlphaFoldDB" id="A0A1I6U4M8"/>
<dbReference type="Pfam" id="PF01614">
    <property type="entry name" value="IclR_C"/>
    <property type="match status" value="1"/>
</dbReference>
<evidence type="ECO:0000313" key="7">
    <source>
        <dbReference type="Proteomes" id="UP000199199"/>
    </source>
</evidence>
<dbReference type="Proteomes" id="UP000199199">
    <property type="component" value="Unassembled WGS sequence"/>
</dbReference>
<keyword evidence="7" id="KW-1185">Reference proteome</keyword>
<sequence length="252" mass="27672">MATDTKKIRAVERTLELVETIRDLEPVGVSDLARNVSVSKSTVHTHLATLTDAGYVIREDDEYRLSCTFLDIGSSVQERFELYRVGKRHVDELAHEADESSNLVIEEDGKGTCLYATNPRDSPDVYMSAGQQNHMHASATGKAILAHMPGPDVEALLERHGLPELTDQTISSRPALESELEGVRERGLAFDREETVNGLFCIAAPIVVDERAIGSISVSGPVSRLTAAPRKEQLCEAVEEIANVIELQFIFS</sequence>
<evidence type="ECO:0000259" key="5">
    <source>
        <dbReference type="PROSITE" id="PS51078"/>
    </source>
</evidence>
<evidence type="ECO:0000256" key="3">
    <source>
        <dbReference type="ARBA" id="ARBA00023163"/>
    </source>
</evidence>
<dbReference type="GO" id="GO:0045892">
    <property type="term" value="P:negative regulation of DNA-templated transcription"/>
    <property type="evidence" value="ECO:0007669"/>
    <property type="project" value="TreeGrafter"/>
</dbReference>
<reference evidence="7" key="1">
    <citation type="submission" date="2016-10" db="EMBL/GenBank/DDBJ databases">
        <authorList>
            <person name="Varghese N."/>
            <person name="Submissions S."/>
        </authorList>
    </citation>
    <scope>NUCLEOTIDE SEQUENCE [LARGE SCALE GENOMIC DNA]</scope>
    <source>
        <strain evidence="7">DSM 22427</strain>
    </source>
</reference>
<dbReference type="SUPFAM" id="SSF46785">
    <property type="entry name" value="Winged helix' DNA-binding domain"/>
    <property type="match status" value="1"/>
</dbReference>